<keyword evidence="4 6" id="KW-1133">Transmembrane helix</keyword>
<reference evidence="7 8" key="1">
    <citation type="submission" date="2022-04" db="EMBL/GenBank/DDBJ databases">
        <title>Positive selection, recombination, and allopatry shape intraspecific diversity of widespread and dominant cyanobacteria.</title>
        <authorList>
            <person name="Wei J."/>
            <person name="Shu W."/>
            <person name="Hu C."/>
        </authorList>
    </citation>
    <scope>NUCLEOTIDE SEQUENCE [LARGE SCALE GENOMIC DNA]</scope>
    <source>
        <strain evidence="7 8">GB2-A5</strain>
    </source>
</reference>
<keyword evidence="5 6" id="KW-0472">Membrane</keyword>
<comment type="caution">
    <text evidence="7">The sequence shown here is derived from an EMBL/GenBank/DDBJ whole genome shotgun (WGS) entry which is preliminary data.</text>
</comment>
<evidence type="ECO:0000256" key="5">
    <source>
        <dbReference type="ARBA" id="ARBA00023136"/>
    </source>
</evidence>
<proteinExistence type="inferred from homology"/>
<feature type="transmembrane region" description="Helical" evidence="6">
    <location>
        <begin position="12"/>
        <end position="31"/>
    </location>
</feature>
<evidence type="ECO:0000256" key="3">
    <source>
        <dbReference type="ARBA" id="ARBA00022692"/>
    </source>
</evidence>
<feature type="transmembrane region" description="Helical" evidence="6">
    <location>
        <begin position="118"/>
        <end position="136"/>
    </location>
</feature>
<accession>A0ABV0JHH9</accession>
<sequence length="158" mass="17745">MTWRGSTTTKDRIFSCLPYILPLLSAYPFRLFLVRQFPVFGLIYTPLSPLLAIYDIPFASLIIFFALFLGVVRNENINHFIRFNTMQAILLDILLFLCSMLLQILVPALGGANLITQTLFNVVFLGTLVACGYSVVQSILGRYGEIPAISEAAYTQLR</sequence>
<keyword evidence="3 6" id="KW-0812">Transmembrane</keyword>
<evidence type="ECO:0000256" key="2">
    <source>
        <dbReference type="ARBA" id="ARBA00009596"/>
    </source>
</evidence>
<evidence type="ECO:0000256" key="6">
    <source>
        <dbReference type="SAM" id="Phobius"/>
    </source>
</evidence>
<dbReference type="InterPro" id="IPR005691">
    <property type="entry name" value="Tic20"/>
</dbReference>
<evidence type="ECO:0000313" key="7">
    <source>
        <dbReference type="EMBL" id="MEP0862901.1"/>
    </source>
</evidence>
<dbReference type="RefSeq" id="WP_190424196.1">
    <property type="nucleotide sequence ID" value="NZ_JAMPKK010000001.1"/>
</dbReference>
<evidence type="ECO:0000256" key="1">
    <source>
        <dbReference type="ARBA" id="ARBA00004141"/>
    </source>
</evidence>
<dbReference type="PANTHER" id="PTHR33510:SF5">
    <property type="entry name" value="PROTEIN TIC 20-II, CHLOROPLASTIC"/>
    <property type="match status" value="1"/>
</dbReference>
<dbReference type="Pfam" id="PF16166">
    <property type="entry name" value="TIC20"/>
    <property type="match status" value="1"/>
</dbReference>
<dbReference type="PANTHER" id="PTHR33510">
    <property type="entry name" value="PROTEIN TIC 20-II, CHLOROPLASTIC"/>
    <property type="match status" value="1"/>
</dbReference>
<protein>
    <recommendedName>
        <fullName evidence="9">Tic20 family protein Ycf60</fullName>
    </recommendedName>
</protein>
<feature type="transmembrane region" description="Helical" evidence="6">
    <location>
        <begin position="93"/>
        <end position="112"/>
    </location>
</feature>
<comment type="similarity">
    <text evidence="2">Belongs to the Tic20 family.</text>
</comment>
<dbReference type="Proteomes" id="UP001442494">
    <property type="component" value="Unassembled WGS sequence"/>
</dbReference>
<dbReference type="EMBL" id="JAMPKK010000001">
    <property type="protein sequence ID" value="MEP0862901.1"/>
    <property type="molecule type" value="Genomic_DNA"/>
</dbReference>
<name>A0ABV0JHH9_9CYAN</name>
<evidence type="ECO:0008006" key="9">
    <source>
        <dbReference type="Google" id="ProtNLM"/>
    </source>
</evidence>
<keyword evidence="8" id="KW-1185">Reference proteome</keyword>
<comment type="subcellular location">
    <subcellularLocation>
        <location evidence="1">Membrane</location>
        <topology evidence="1">Multi-pass membrane protein</topology>
    </subcellularLocation>
</comment>
<feature type="transmembrane region" description="Helical" evidence="6">
    <location>
        <begin position="51"/>
        <end position="72"/>
    </location>
</feature>
<organism evidence="7 8">
    <name type="scientific">Funiculus sociatus GB2-A5</name>
    <dbReference type="NCBI Taxonomy" id="2933946"/>
    <lineage>
        <taxon>Bacteria</taxon>
        <taxon>Bacillati</taxon>
        <taxon>Cyanobacteriota</taxon>
        <taxon>Cyanophyceae</taxon>
        <taxon>Coleofasciculales</taxon>
        <taxon>Coleofasciculaceae</taxon>
        <taxon>Funiculus</taxon>
    </lineage>
</organism>
<evidence type="ECO:0000313" key="8">
    <source>
        <dbReference type="Proteomes" id="UP001442494"/>
    </source>
</evidence>
<evidence type="ECO:0000256" key="4">
    <source>
        <dbReference type="ARBA" id="ARBA00022989"/>
    </source>
</evidence>
<gene>
    <name evidence="7" type="ORF">NDI37_00200</name>
</gene>